<keyword evidence="3" id="KW-1185">Reference proteome</keyword>
<comment type="caution">
    <text evidence="2">The sequence shown here is derived from an EMBL/GenBank/DDBJ whole genome shotgun (WGS) entry which is preliminary data.</text>
</comment>
<dbReference type="AlphaFoldDB" id="I0Z763"/>
<dbReference type="KEGG" id="csl:COCSUDRAFT_39567"/>
<proteinExistence type="predicted"/>
<feature type="compositionally biased region" description="Polar residues" evidence="1">
    <location>
        <begin position="47"/>
        <end position="56"/>
    </location>
</feature>
<sequence>MTVGISVNQAMATDLSRLNMAFGEEPGIKASSPSMSSMQTDRDSHSGGCSSPTLSECFNPFDSPRVHSREQPHLNGSHGRVSHSPSKSGVHPSTSPVKPHLTAAGSCQGSLASPMQGTTGRRGHLSRRGAALDAGERLPPSPSDPQLGMDLRRTALLRSLLLRTEEKVRATPGAAMRRRSRMSDIMYRSAPEPYVRGGGLRSLSELASPDGSADMELGGSPSSDDEDDIQGARQGNSLKMGAIFSLSDTEDLTLRERASLILGEASREAHRHLDDALDPDSVLQPVNFEKTIRHRT</sequence>
<feature type="compositionally biased region" description="Polar residues" evidence="1">
    <location>
        <begin position="83"/>
        <end position="96"/>
    </location>
</feature>
<evidence type="ECO:0000256" key="1">
    <source>
        <dbReference type="SAM" id="MobiDB-lite"/>
    </source>
</evidence>
<evidence type="ECO:0000313" key="3">
    <source>
        <dbReference type="Proteomes" id="UP000007264"/>
    </source>
</evidence>
<dbReference type="Proteomes" id="UP000007264">
    <property type="component" value="Unassembled WGS sequence"/>
</dbReference>
<feature type="compositionally biased region" description="Polar residues" evidence="1">
    <location>
        <begin position="105"/>
        <end position="119"/>
    </location>
</feature>
<protein>
    <submittedName>
        <fullName evidence="2">Uncharacterized protein</fullName>
    </submittedName>
</protein>
<dbReference type="GeneID" id="17044492"/>
<gene>
    <name evidence="2" type="ORF">COCSUDRAFT_39567</name>
</gene>
<dbReference type="EMBL" id="AGSI01000002">
    <property type="protein sequence ID" value="EIE26482.1"/>
    <property type="molecule type" value="Genomic_DNA"/>
</dbReference>
<organism evidence="2 3">
    <name type="scientific">Coccomyxa subellipsoidea (strain C-169)</name>
    <name type="common">Green microalga</name>
    <dbReference type="NCBI Taxonomy" id="574566"/>
    <lineage>
        <taxon>Eukaryota</taxon>
        <taxon>Viridiplantae</taxon>
        <taxon>Chlorophyta</taxon>
        <taxon>core chlorophytes</taxon>
        <taxon>Trebouxiophyceae</taxon>
        <taxon>Trebouxiophyceae incertae sedis</taxon>
        <taxon>Coccomyxaceae</taxon>
        <taxon>Coccomyxa</taxon>
        <taxon>Coccomyxa subellipsoidea</taxon>
    </lineage>
</organism>
<accession>I0Z763</accession>
<evidence type="ECO:0000313" key="2">
    <source>
        <dbReference type="EMBL" id="EIE26482.1"/>
    </source>
</evidence>
<feature type="region of interest" description="Disordered" evidence="1">
    <location>
        <begin position="194"/>
        <end position="235"/>
    </location>
</feature>
<name>I0Z763_COCSC</name>
<dbReference type="OrthoDB" id="637546at2759"/>
<dbReference type="RefSeq" id="XP_005651026.1">
    <property type="nucleotide sequence ID" value="XM_005650969.1"/>
</dbReference>
<reference evidence="2 3" key="1">
    <citation type="journal article" date="2012" name="Genome Biol.">
        <title>The genome of the polar eukaryotic microalga coccomyxa subellipsoidea reveals traits of cold adaptation.</title>
        <authorList>
            <person name="Blanc G."/>
            <person name="Agarkova I."/>
            <person name="Grimwood J."/>
            <person name="Kuo A."/>
            <person name="Brueggeman A."/>
            <person name="Dunigan D."/>
            <person name="Gurnon J."/>
            <person name="Ladunga I."/>
            <person name="Lindquist E."/>
            <person name="Lucas S."/>
            <person name="Pangilinan J."/>
            <person name="Proschold T."/>
            <person name="Salamov A."/>
            <person name="Schmutz J."/>
            <person name="Weeks D."/>
            <person name="Yamada T."/>
            <person name="Claverie J.M."/>
            <person name="Grigoriev I."/>
            <person name="Van Etten J."/>
            <person name="Lomsadze A."/>
            <person name="Borodovsky M."/>
        </authorList>
    </citation>
    <scope>NUCLEOTIDE SEQUENCE [LARGE SCALE GENOMIC DNA]</scope>
    <source>
        <strain evidence="2 3">C-169</strain>
    </source>
</reference>
<feature type="region of interest" description="Disordered" evidence="1">
    <location>
        <begin position="25"/>
        <end position="148"/>
    </location>
</feature>